<evidence type="ECO:0000313" key="4">
    <source>
        <dbReference type="Proteomes" id="UP001486207"/>
    </source>
</evidence>
<dbReference type="Proteomes" id="UP001486207">
    <property type="component" value="Unassembled WGS sequence"/>
</dbReference>
<evidence type="ECO:0000256" key="2">
    <source>
        <dbReference type="SAM" id="SignalP"/>
    </source>
</evidence>
<feature type="transmembrane region" description="Helical" evidence="1">
    <location>
        <begin position="38"/>
        <end position="58"/>
    </location>
</feature>
<feature type="chain" id="PRO_5047261663" description="Secreted protein" evidence="2">
    <location>
        <begin position="27"/>
        <end position="89"/>
    </location>
</feature>
<feature type="signal peptide" evidence="2">
    <location>
        <begin position="1"/>
        <end position="26"/>
    </location>
</feature>
<accession>A0ABV1Y5X5</accession>
<keyword evidence="4" id="KW-1185">Reference proteome</keyword>
<dbReference type="RefSeq" id="WP_190075734.1">
    <property type="nucleotide sequence ID" value="NZ_BNBM01000027.1"/>
</dbReference>
<comment type="caution">
    <text evidence="3">The sequence shown here is derived from an EMBL/GenBank/DDBJ whole genome shotgun (WGS) entry which is preliminary data.</text>
</comment>
<keyword evidence="1" id="KW-0472">Membrane</keyword>
<name>A0ABV1Y5X5_9ACTN</name>
<keyword evidence="1" id="KW-0812">Transmembrane</keyword>
<keyword evidence="2" id="KW-0732">Signal</keyword>
<gene>
    <name evidence="3" type="ORF">ABT384_42375</name>
</gene>
<protein>
    <recommendedName>
        <fullName evidence="5">Secreted protein</fullName>
    </recommendedName>
</protein>
<sequence>MRTRSILAAVALTTAILAGGTGIAVAQAQPLPDEGCLLGGLGALAGVGYVSGLGAVAVQDIPVFSREQFVGEEPQSNPCSTIANSGQLL</sequence>
<evidence type="ECO:0000256" key="1">
    <source>
        <dbReference type="SAM" id="Phobius"/>
    </source>
</evidence>
<proteinExistence type="predicted"/>
<keyword evidence="1" id="KW-1133">Transmembrane helix</keyword>
<dbReference type="EMBL" id="JBEPFB010000030">
    <property type="protein sequence ID" value="MER7379252.1"/>
    <property type="molecule type" value="Genomic_DNA"/>
</dbReference>
<reference evidence="3 4" key="1">
    <citation type="submission" date="2024-06" db="EMBL/GenBank/DDBJ databases">
        <title>The Natural Products Discovery Center: Release of the First 8490 Sequenced Strains for Exploring Actinobacteria Biosynthetic Diversity.</title>
        <authorList>
            <person name="Kalkreuter E."/>
            <person name="Kautsar S.A."/>
            <person name="Yang D."/>
            <person name="Bader C.D."/>
            <person name="Teijaro C.N."/>
            <person name="Fluegel L."/>
            <person name="Davis C.M."/>
            <person name="Simpson J.R."/>
            <person name="Lauterbach L."/>
            <person name="Steele A.D."/>
            <person name="Gui C."/>
            <person name="Meng S."/>
            <person name="Li G."/>
            <person name="Viehrig K."/>
            <person name="Ye F."/>
            <person name="Su P."/>
            <person name="Kiefer A.F."/>
            <person name="Nichols A."/>
            <person name="Cepeda A.J."/>
            <person name="Yan W."/>
            <person name="Fan B."/>
            <person name="Jiang Y."/>
            <person name="Adhikari A."/>
            <person name="Zheng C.-J."/>
            <person name="Schuster L."/>
            <person name="Cowan T.M."/>
            <person name="Smanski M.J."/>
            <person name="Chevrette M.G."/>
            <person name="De Carvalho L.P.S."/>
            <person name="Shen B."/>
        </authorList>
    </citation>
    <scope>NUCLEOTIDE SEQUENCE [LARGE SCALE GENOMIC DNA]</scope>
    <source>
        <strain evidence="3 4">NPDC000155</strain>
    </source>
</reference>
<evidence type="ECO:0008006" key="5">
    <source>
        <dbReference type="Google" id="ProtNLM"/>
    </source>
</evidence>
<evidence type="ECO:0000313" key="3">
    <source>
        <dbReference type="EMBL" id="MER7379252.1"/>
    </source>
</evidence>
<organism evidence="3 4">
    <name type="scientific">Streptomyces lanatus</name>
    <dbReference type="NCBI Taxonomy" id="66900"/>
    <lineage>
        <taxon>Bacteria</taxon>
        <taxon>Bacillati</taxon>
        <taxon>Actinomycetota</taxon>
        <taxon>Actinomycetes</taxon>
        <taxon>Kitasatosporales</taxon>
        <taxon>Streptomycetaceae</taxon>
        <taxon>Streptomyces</taxon>
    </lineage>
</organism>